<accession>A0ABD3NDE7</accession>
<evidence type="ECO:0000313" key="10">
    <source>
        <dbReference type="Proteomes" id="UP001530400"/>
    </source>
</evidence>
<feature type="region of interest" description="Disordered" evidence="7">
    <location>
        <begin position="491"/>
        <end position="529"/>
    </location>
</feature>
<reference evidence="9 10" key="1">
    <citation type="submission" date="2024-10" db="EMBL/GenBank/DDBJ databases">
        <title>Updated reference genomes for cyclostephanoid diatoms.</title>
        <authorList>
            <person name="Roberts W.R."/>
            <person name="Alverson A.J."/>
        </authorList>
    </citation>
    <scope>NUCLEOTIDE SEQUENCE [LARGE SCALE GENOMIC DNA]</scope>
    <source>
        <strain evidence="9 10">AJA010-31</strain>
    </source>
</reference>
<feature type="region of interest" description="Disordered" evidence="7">
    <location>
        <begin position="369"/>
        <end position="407"/>
    </location>
</feature>
<feature type="compositionally biased region" description="Polar residues" evidence="7">
    <location>
        <begin position="814"/>
        <end position="833"/>
    </location>
</feature>
<evidence type="ECO:0000256" key="8">
    <source>
        <dbReference type="SAM" id="Phobius"/>
    </source>
</evidence>
<feature type="compositionally biased region" description="Low complexity" evidence="7">
    <location>
        <begin position="219"/>
        <end position="235"/>
    </location>
</feature>
<comment type="function">
    <text evidence="5">In the vertebrate host, binds to highly sulfated heparan sulfate proteoglycans (HSPGs) on the surface of host hepatocytes and is required for sporozoite invasion of the host hepatocytes.</text>
</comment>
<keyword evidence="8" id="KW-1133">Transmembrane helix</keyword>
<feature type="compositionally biased region" description="Low complexity" evidence="7">
    <location>
        <begin position="283"/>
        <end position="306"/>
    </location>
</feature>
<sequence length="833" mass="90488">MRTSPVDLDRYGKELDWSCRYTSLIEDLGTCVKCLFMNHRHGYKDPMVVTKRLSVLALCSIVEARRSGNLRKRNAQAPRELSACADNESSWKLDLTVDDYPWETRWTVKDTDGNKVAYGPADNVNYEKRGTYEDTGCLPTGDYVFTMKDRSGDGLCCEYGEGKYQFRVDDNVLAESDGSAFKMLEFPFVVEGNVDVDNVEINNPVSSETGETDQATDAPSTPNPTNNNPTNRPTAKPTPSPTVNPEPTETPSFTPTTSPTALPSESPVLSPTTMRPTTKKPSESPSSNPTSTPSTSPTMSPSKKPTNMPVTPWPTYEPSGSPTVQPSSEPSAAPSTDSPSLTPTSTPSASPTISPSVFVAEVPEPIENESSVPTITQSEFPSQTLSESPSTTKSEYTSTTSTELPSTTKTEELTVAAAPSLHPSISPSTARLIVPITPFSLFLTTNETEIDLEELDSILTDHLMKQLIENLPKSTEVSKVDLLLTDTTPSERKLKKDEKEEPSKESKVDTVPNENDTSSTPAPTEVQEAVPKTTTHEVSVSGDAFFAGSALPTTEQLDDVISAAFEGDAGNEFIQSLLSADDPGLQSTIGVSVPIESDVEFYEGFLFNKETQSPPTESSFNLLYVVGAVFVVGLLLVAAFVHRTRNAQRNRALNVDDFVEEPNDVDEDGDDLPTFIEVIPVECEQCENDCDPVVQDCAEGCGVSYCFIENIHEAPSQASTEVASNQTYSMDTTRQYTLDTKGKEEELVTIETHADGSSNNRSLQPTSLYQIHEYGEDTNQNTGLFCGLNHATAATKADEKSRFGMESQWGLKPTDSQDTSAVQKNGRCSTACN</sequence>
<keyword evidence="8" id="KW-0812">Transmembrane</keyword>
<feature type="region of interest" description="Disordered" evidence="7">
    <location>
        <begin position="200"/>
        <end position="354"/>
    </location>
</feature>
<dbReference type="AlphaFoldDB" id="A0ABD3NDE7"/>
<evidence type="ECO:0000256" key="4">
    <source>
        <dbReference type="ARBA" id="ARBA00022737"/>
    </source>
</evidence>
<feature type="compositionally biased region" description="Basic and acidic residues" evidence="7">
    <location>
        <begin position="491"/>
        <end position="508"/>
    </location>
</feature>
<evidence type="ECO:0000256" key="7">
    <source>
        <dbReference type="SAM" id="MobiDB-lite"/>
    </source>
</evidence>
<comment type="function">
    <text evidence="6">Essential sporozoite protein. In the mosquito vector, required for sporozoite development in the oocyst, migration through the vector hemolymph and entry into the vector salivary glands. In the vertebrate host, required for sporozoite migration through the host dermis and infection of host hepatocytes. Binds to highly sulfated heparan sulfate proteoglycans (HSPGs) on the surface of host hepatocytes.</text>
</comment>
<evidence type="ECO:0000256" key="1">
    <source>
        <dbReference type="ARBA" id="ARBA00006241"/>
    </source>
</evidence>
<keyword evidence="3" id="KW-0748">Sporozoite</keyword>
<comment type="similarity">
    <text evidence="1">Belongs to the plasmodium circumsporozoite protein family.</text>
</comment>
<keyword evidence="10" id="KW-1185">Reference proteome</keyword>
<feature type="transmembrane region" description="Helical" evidence="8">
    <location>
        <begin position="622"/>
        <end position="641"/>
    </location>
</feature>
<evidence type="ECO:0000256" key="3">
    <source>
        <dbReference type="ARBA" id="ARBA00022522"/>
    </source>
</evidence>
<feature type="compositionally biased region" description="Low complexity" evidence="7">
    <location>
        <begin position="245"/>
        <end position="267"/>
    </location>
</feature>
<evidence type="ECO:0000256" key="2">
    <source>
        <dbReference type="ARBA" id="ARBA00021911"/>
    </source>
</evidence>
<feature type="compositionally biased region" description="Polar residues" evidence="7">
    <location>
        <begin position="206"/>
        <end position="218"/>
    </location>
</feature>
<evidence type="ECO:0000256" key="6">
    <source>
        <dbReference type="ARBA" id="ARBA00045806"/>
    </source>
</evidence>
<dbReference type="InterPro" id="IPR051860">
    <property type="entry name" value="Plasmodium_CSP_Invasion"/>
</dbReference>
<keyword evidence="4" id="KW-0677">Repeat</keyword>
<comment type="caution">
    <text evidence="9">The sequence shown here is derived from an EMBL/GenBank/DDBJ whole genome shotgun (WGS) entry which is preliminary data.</text>
</comment>
<dbReference type="PANTHER" id="PTHR44826">
    <property type="entry name" value="SPORE COAT PROTEIN SP85"/>
    <property type="match status" value="1"/>
</dbReference>
<organism evidence="9 10">
    <name type="scientific">Cyclotella atomus</name>
    <dbReference type="NCBI Taxonomy" id="382360"/>
    <lineage>
        <taxon>Eukaryota</taxon>
        <taxon>Sar</taxon>
        <taxon>Stramenopiles</taxon>
        <taxon>Ochrophyta</taxon>
        <taxon>Bacillariophyta</taxon>
        <taxon>Coscinodiscophyceae</taxon>
        <taxon>Thalassiosirophycidae</taxon>
        <taxon>Stephanodiscales</taxon>
        <taxon>Stephanodiscaceae</taxon>
        <taxon>Cyclotella</taxon>
    </lineage>
</organism>
<feature type="compositionally biased region" description="Polar residues" evidence="7">
    <location>
        <begin position="369"/>
        <end position="385"/>
    </location>
</feature>
<evidence type="ECO:0000313" key="9">
    <source>
        <dbReference type="EMBL" id="KAL3774049.1"/>
    </source>
</evidence>
<evidence type="ECO:0000256" key="5">
    <source>
        <dbReference type="ARBA" id="ARBA00033726"/>
    </source>
</evidence>
<dbReference type="EMBL" id="JALLPJ020001211">
    <property type="protein sequence ID" value="KAL3774049.1"/>
    <property type="molecule type" value="Genomic_DNA"/>
</dbReference>
<dbReference type="Proteomes" id="UP001530400">
    <property type="component" value="Unassembled WGS sequence"/>
</dbReference>
<dbReference type="PANTHER" id="PTHR44826:SF3">
    <property type="entry name" value="SPORE COAT PROTEIN SP85"/>
    <property type="match status" value="1"/>
</dbReference>
<gene>
    <name evidence="9" type="ORF">ACHAWO_005256</name>
</gene>
<feature type="compositionally biased region" description="Low complexity" evidence="7">
    <location>
        <begin position="386"/>
        <end position="407"/>
    </location>
</feature>
<proteinExistence type="inferred from homology"/>
<feature type="compositionally biased region" description="Polar residues" evidence="7">
    <location>
        <begin position="512"/>
        <end position="522"/>
    </location>
</feature>
<feature type="compositionally biased region" description="Low complexity" evidence="7">
    <location>
        <begin position="326"/>
        <end position="354"/>
    </location>
</feature>
<feature type="region of interest" description="Disordered" evidence="7">
    <location>
        <begin position="808"/>
        <end position="833"/>
    </location>
</feature>
<protein>
    <recommendedName>
        <fullName evidence="2">Circumsporozoite protein</fullName>
    </recommendedName>
</protein>
<keyword evidence="8" id="KW-0472">Membrane</keyword>
<name>A0ABD3NDE7_9STRA</name>